<evidence type="ECO:0000259" key="9">
    <source>
        <dbReference type="PROSITE" id="PS51747"/>
    </source>
</evidence>
<keyword evidence="4 8" id="KW-0479">Metal-binding</keyword>
<dbReference type="PANTHER" id="PTHR11079:SF179">
    <property type="entry name" value="TRNA(ADENINE(34)) DEAMINASE, CHLOROPLASTIC"/>
    <property type="match status" value="1"/>
</dbReference>
<keyword evidence="3 8" id="KW-0819">tRNA processing</keyword>
<organism evidence="10 11">
    <name type="scientific">Urinicoccus massiliensis</name>
    <dbReference type="NCBI Taxonomy" id="1723382"/>
    <lineage>
        <taxon>Bacteria</taxon>
        <taxon>Bacillati</taxon>
        <taxon>Bacillota</taxon>
        <taxon>Tissierellia</taxon>
        <taxon>Tissierellales</taxon>
        <taxon>Peptoniphilaceae</taxon>
        <taxon>Urinicoccus</taxon>
    </lineage>
</organism>
<keyword evidence="11" id="KW-1185">Reference proteome</keyword>
<dbReference type="Proteomes" id="UP000377798">
    <property type="component" value="Unassembled WGS sequence"/>
</dbReference>
<protein>
    <recommendedName>
        <fullName evidence="8">tRNA-specific adenosine deaminase</fullName>
        <ecNumber evidence="8">3.5.4.33</ecNumber>
    </recommendedName>
</protein>
<dbReference type="InterPro" id="IPR028883">
    <property type="entry name" value="tRNA_aden_deaminase"/>
</dbReference>
<name>A0A8H2QYZ3_9FIRM</name>
<sequence length="148" mass="16477">MDEYYMKKAIELAKKASFSGDVPIGALVVYQDLIIGQGYNQKEAKNNALYHAELQALNQAADYLKSWWLEDCCLYVTLEPCSMCAGALINTRISRLVYGAKNKRFGAVESSIQLLTGPASNHTLAVRSGVLEEECSSLLTDFFKKLRK</sequence>
<feature type="binding site" evidence="8">
    <location>
        <position position="84"/>
    </location>
    <ligand>
        <name>Zn(2+)</name>
        <dbReference type="ChEBI" id="CHEBI:29105"/>
        <note>catalytic</note>
    </ligand>
</feature>
<dbReference type="InterPro" id="IPR002125">
    <property type="entry name" value="CMP_dCMP_dom"/>
</dbReference>
<comment type="subunit">
    <text evidence="2 8">Homodimer.</text>
</comment>
<dbReference type="FunFam" id="3.40.140.10:FF:000005">
    <property type="entry name" value="tRNA-specific adenosine deaminase"/>
    <property type="match status" value="1"/>
</dbReference>
<comment type="similarity">
    <text evidence="1">Belongs to the cytidine and deoxycytidylate deaminase family. ADAT2 subfamily.</text>
</comment>
<dbReference type="HAMAP" id="MF_00972">
    <property type="entry name" value="tRNA_aden_deaminase"/>
    <property type="match status" value="1"/>
</dbReference>
<evidence type="ECO:0000313" key="11">
    <source>
        <dbReference type="Proteomes" id="UP000377798"/>
    </source>
</evidence>
<evidence type="ECO:0000256" key="6">
    <source>
        <dbReference type="ARBA" id="ARBA00022833"/>
    </source>
</evidence>
<evidence type="ECO:0000256" key="4">
    <source>
        <dbReference type="ARBA" id="ARBA00022723"/>
    </source>
</evidence>
<comment type="catalytic activity">
    <reaction evidence="7 8">
        <text>adenosine(34) in tRNA + H2O + H(+) = inosine(34) in tRNA + NH4(+)</text>
        <dbReference type="Rhea" id="RHEA:43168"/>
        <dbReference type="Rhea" id="RHEA-COMP:10373"/>
        <dbReference type="Rhea" id="RHEA-COMP:10374"/>
        <dbReference type="ChEBI" id="CHEBI:15377"/>
        <dbReference type="ChEBI" id="CHEBI:15378"/>
        <dbReference type="ChEBI" id="CHEBI:28938"/>
        <dbReference type="ChEBI" id="CHEBI:74411"/>
        <dbReference type="ChEBI" id="CHEBI:82852"/>
        <dbReference type="EC" id="3.5.4.33"/>
    </reaction>
</comment>
<keyword evidence="5 8" id="KW-0378">Hydrolase</keyword>
<dbReference type="CDD" id="cd01285">
    <property type="entry name" value="nucleoside_deaminase"/>
    <property type="match status" value="1"/>
</dbReference>
<evidence type="ECO:0000256" key="2">
    <source>
        <dbReference type="ARBA" id="ARBA00011738"/>
    </source>
</evidence>
<proteinExistence type="inferred from homology"/>
<evidence type="ECO:0000313" key="10">
    <source>
        <dbReference type="EMBL" id="VFB17382.1"/>
    </source>
</evidence>
<dbReference type="PROSITE" id="PS51747">
    <property type="entry name" value="CYT_DCMP_DEAMINASES_2"/>
    <property type="match status" value="1"/>
</dbReference>
<feature type="binding site" evidence="8">
    <location>
        <position position="51"/>
    </location>
    <ligand>
        <name>Zn(2+)</name>
        <dbReference type="ChEBI" id="CHEBI:29105"/>
        <note>catalytic</note>
    </ligand>
</feature>
<comment type="caution">
    <text evidence="10">The sequence shown here is derived from an EMBL/GenBank/DDBJ whole genome shotgun (WGS) entry which is preliminary data.</text>
</comment>
<evidence type="ECO:0000256" key="8">
    <source>
        <dbReference type="HAMAP-Rule" id="MF_00972"/>
    </source>
</evidence>
<evidence type="ECO:0000256" key="5">
    <source>
        <dbReference type="ARBA" id="ARBA00022801"/>
    </source>
</evidence>
<evidence type="ECO:0000256" key="1">
    <source>
        <dbReference type="ARBA" id="ARBA00010669"/>
    </source>
</evidence>
<keyword evidence="6 8" id="KW-0862">Zinc</keyword>
<dbReference type="GO" id="GO:0052717">
    <property type="term" value="F:tRNA-specific adenosine-34 deaminase activity"/>
    <property type="evidence" value="ECO:0007669"/>
    <property type="project" value="UniProtKB-UniRule"/>
</dbReference>
<dbReference type="GO" id="GO:0002100">
    <property type="term" value="P:tRNA wobble adenosine to inosine editing"/>
    <property type="evidence" value="ECO:0007669"/>
    <property type="project" value="UniProtKB-UniRule"/>
</dbReference>
<dbReference type="EC" id="3.5.4.33" evidence="8"/>
<dbReference type="SUPFAM" id="SSF53927">
    <property type="entry name" value="Cytidine deaminase-like"/>
    <property type="match status" value="1"/>
</dbReference>
<dbReference type="NCBIfam" id="NF008113">
    <property type="entry name" value="PRK10860.1"/>
    <property type="match status" value="1"/>
</dbReference>
<dbReference type="Gene3D" id="3.40.140.10">
    <property type="entry name" value="Cytidine Deaminase, domain 2"/>
    <property type="match status" value="1"/>
</dbReference>
<dbReference type="GO" id="GO:0008270">
    <property type="term" value="F:zinc ion binding"/>
    <property type="evidence" value="ECO:0007669"/>
    <property type="project" value="UniProtKB-UniRule"/>
</dbReference>
<dbReference type="InterPro" id="IPR058535">
    <property type="entry name" value="MafB19-deam"/>
</dbReference>
<evidence type="ECO:0000256" key="7">
    <source>
        <dbReference type="ARBA" id="ARBA00048045"/>
    </source>
</evidence>
<feature type="active site" description="Proton donor" evidence="8">
    <location>
        <position position="53"/>
    </location>
</feature>
<dbReference type="RefSeq" id="WP_131749922.1">
    <property type="nucleotide sequence ID" value="NZ_CAACYI010000001.1"/>
</dbReference>
<dbReference type="PROSITE" id="PS00903">
    <property type="entry name" value="CYT_DCMP_DEAMINASES_1"/>
    <property type="match status" value="1"/>
</dbReference>
<feature type="domain" description="CMP/dCMP-type deaminase" evidence="9">
    <location>
        <begin position="1"/>
        <end position="119"/>
    </location>
</feature>
<dbReference type="InterPro" id="IPR016192">
    <property type="entry name" value="APOBEC/CMP_deaminase_Zn-bd"/>
</dbReference>
<dbReference type="Pfam" id="PF14437">
    <property type="entry name" value="MafB19-deam"/>
    <property type="match status" value="1"/>
</dbReference>
<dbReference type="EMBL" id="CAACYI010000001">
    <property type="protein sequence ID" value="VFB17382.1"/>
    <property type="molecule type" value="Genomic_DNA"/>
</dbReference>
<comment type="function">
    <text evidence="8">Catalyzes the deamination of adenosine to inosine at the wobble position 34 of tRNA(Arg2).</text>
</comment>
<dbReference type="AlphaFoldDB" id="A0A8H2QYZ3"/>
<gene>
    <name evidence="8 10" type="primary">tadA</name>
    <name evidence="10" type="ORF">NCTC13150_01975</name>
</gene>
<comment type="cofactor">
    <cofactor evidence="8">
        <name>Zn(2+)</name>
        <dbReference type="ChEBI" id="CHEBI:29105"/>
    </cofactor>
    <text evidence="8">Binds 1 zinc ion per subunit.</text>
</comment>
<dbReference type="PANTHER" id="PTHR11079">
    <property type="entry name" value="CYTOSINE DEAMINASE FAMILY MEMBER"/>
    <property type="match status" value="1"/>
</dbReference>
<reference evidence="10 11" key="1">
    <citation type="submission" date="2019-02" db="EMBL/GenBank/DDBJ databases">
        <authorList>
            <consortium name="Pathogen Informatics"/>
        </authorList>
    </citation>
    <scope>NUCLEOTIDE SEQUENCE [LARGE SCALE GENOMIC DNA]</scope>
    <source>
        <strain evidence="10 11">3012STDY7089603</strain>
    </source>
</reference>
<evidence type="ECO:0000256" key="3">
    <source>
        <dbReference type="ARBA" id="ARBA00022694"/>
    </source>
</evidence>
<feature type="binding site" evidence="8">
    <location>
        <position position="81"/>
    </location>
    <ligand>
        <name>Zn(2+)</name>
        <dbReference type="ChEBI" id="CHEBI:29105"/>
        <note>catalytic</note>
    </ligand>
</feature>
<accession>A0A8H2QYZ3</accession>
<dbReference type="InterPro" id="IPR016193">
    <property type="entry name" value="Cytidine_deaminase-like"/>
</dbReference>